<evidence type="ECO:0000313" key="2">
    <source>
        <dbReference type="Proteomes" id="UP000247480"/>
    </source>
</evidence>
<gene>
    <name evidence="1" type="ORF">KPSA1_06076</name>
</gene>
<proteinExistence type="predicted"/>
<organism evidence="1 2">
    <name type="scientific">Pseudomonas syringae pv. actinidiae</name>
    <dbReference type="NCBI Taxonomy" id="103796"/>
    <lineage>
        <taxon>Bacteria</taxon>
        <taxon>Pseudomonadati</taxon>
        <taxon>Pseudomonadota</taxon>
        <taxon>Gammaproteobacteria</taxon>
        <taxon>Pseudomonadales</taxon>
        <taxon>Pseudomonadaceae</taxon>
        <taxon>Pseudomonas</taxon>
        <taxon>Pseudomonas syringae</taxon>
    </lineage>
</organism>
<accession>A0A2V0QHJ8</accession>
<comment type="caution">
    <text evidence="1">The sequence shown here is derived from an EMBL/GenBank/DDBJ whole genome shotgun (WGS) entry which is preliminary data.</text>
</comment>
<evidence type="ECO:0000313" key="1">
    <source>
        <dbReference type="EMBL" id="GBH12606.1"/>
    </source>
</evidence>
<name>A0A2V0QHJ8_PSESF</name>
<sequence>MLKQSQPIFWAFSDLCITMSAPRGSAVRSASSPGVMADCHEALIRYADYSLEALSCRVDLSACVWF</sequence>
<reference evidence="1 2" key="1">
    <citation type="submission" date="2018-04" db="EMBL/GenBank/DDBJ databases">
        <title>Draft genome sequence of Pseudomonas syringae pv. actinidiae biovar 1 strains isolated from kiwifruit in Kagawa prefecture.</title>
        <authorList>
            <person name="Tabuchi M."/>
            <person name="Saito M."/>
            <person name="Fujiwara S."/>
            <person name="Sasa N."/>
            <person name="Akimitsu K."/>
            <person name="Gomi K."/>
            <person name="Konishi-Sugita S."/>
            <person name="Hamano K."/>
            <person name="Kataoka I."/>
        </authorList>
    </citation>
    <scope>NUCLEOTIDE SEQUENCE [LARGE SCALE GENOMIC DNA]</scope>
    <source>
        <strain evidence="1 2">MAFF212206</strain>
    </source>
</reference>
<dbReference type="Proteomes" id="UP000247480">
    <property type="component" value="Unassembled WGS sequence"/>
</dbReference>
<dbReference type="EMBL" id="BGJZ01000315">
    <property type="protein sequence ID" value="GBH12606.1"/>
    <property type="molecule type" value="Genomic_DNA"/>
</dbReference>
<protein>
    <submittedName>
        <fullName evidence="1">Fe2+ transport system protein B</fullName>
    </submittedName>
</protein>
<dbReference type="AlphaFoldDB" id="A0A2V0QHJ8"/>